<dbReference type="InterPro" id="IPR036390">
    <property type="entry name" value="WH_DNA-bd_sf"/>
</dbReference>
<protein>
    <recommendedName>
        <fullName evidence="4">HTH-type transcriptional regulator</fullName>
    </recommendedName>
</protein>
<evidence type="ECO:0000256" key="3">
    <source>
        <dbReference type="ARBA" id="ARBA00023163"/>
    </source>
</evidence>
<dbReference type="EMBL" id="BBNU01000004">
    <property type="protein sequence ID" value="GAL78911.1"/>
    <property type="molecule type" value="Genomic_DNA"/>
</dbReference>
<dbReference type="InterPro" id="IPR052362">
    <property type="entry name" value="HTH-GbsR_regulator"/>
</dbReference>
<dbReference type="InterPro" id="IPR026282">
    <property type="entry name" value="MJ1563"/>
</dbReference>
<dbReference type="InterPro" id="IPR036388">
    <property type="entry name" value="WH-like_DNA-bd_sf"/>
</dbReference>
<gene>
    <name evidence="5" type="ORF">JCM19274_3469</name>
</gene>
<evidence type="ECO:0000256" key="1">
    <source>
        <dbReference type="ARBA" id="ARBA00023015"/>
    </source>
</evidence>
<dbReference type="PANTHER" id="PTHR38465:SF1">
    <property type="entry name" value="HTH-TYPE TRANSCRIPTIONAL REGULATOR MJ1563-RELATED"/>
    <property type="match status" value="1"/>
</dbReference>
<keyword evidence="2 4" id="KW-0238">DNA-binding</keyword>
<keyword evidence="1 4" id="KW-0805">Transcription regulation</keyword>
<dbReference type="Gene3D" id="1.10.10.10">
    <property type="entry name" value="Winged helix-like DNA-binding domain superfamily/Winged helix DNA-binding domain"/>
    <property type="match status" value="1"/>
</dbReference>
<evidence type="ECO:0000256" key="4">
    <source>
        <dbReference type="PIRNR" id="PIRNR006707"/>
    </source>
</evidence>
<keyword evidence="3 4" id="KW-0804">Transcription</keyword>
<dbReference type="Proteomes" id="UP000029643">
    <property type="component" value="Unassembled WGS sequence"/>
</dbReference>
<comment type="similarity">
    <text evidence="4">Belongs to the GbsR family.</text>
</comment>
<dbReference type="GO" id="GO:0003677">
    <property type="term" value="F:DNA binding"/>
    <property type="evidence" value="ECO:0007669"/>
    <property type="project" value="UniProtKB-UniRule"/>
</dbReference>
<comment type="caution">
    <text evidence="5">The sequence shown here is derived from an EMBL/GenBank/DDBJ whole genome shotgun (WGS) entry which is preliminary data.</text>
</comment>
<organism evidence="5 6">
    <name type="scientific">Algibacter lectus</name>
    <dbReference type="NCBI Taxonomy" id="221126"/>
    <lineage>
        <taxon>Bacteria</taxon>
        <taxon>Pseudomonadati</taxon>
        <taxon>Bacteroidota</taxon>
        <taxon>Flavobacteriia</taxon>
        <taxon>Flavobacteriales</taxon>
        <taxon>Flavobacteriaceae</taxon>
        <taxon>Algibacter</taxon>
    </lineage>
</organism>
<sequence length="170" mass="19410">MEYQEAKDKFISTWGGSLGTLWGGINKAMAQIQSLLFISTKPLSMEEIMAELKISRGNTSMNLRQLMDWGGIVTKELIPGERKEYFSTEKDVQELARHIAKERSRREIKPVIKVLKDVSSIKDDGTEKTRELIKQTKALHDLAETADAMMNKIVNQEQTWITKSLLKLIK</sequence>
<proteinExistence type="inferred from homology"/>
<reference evidence="5 6" key="1">
    <citation type="journal article" date="2014" name="Genome Announc.">
        <title>Draft Genome Sequences of Marine Flavobacterium Algibacter lectus Strains SS8 and NR4.</title>
        <authorList>
            <person name="Takatani N."/>
            <person name="Nakanishi M."/>
            <person name="Meirelles P."/>
            <person name="Mino S."/>
            <person name="Suda W."/>
            <person name="Oshima K."/>
            <person name="Hattori M."/>
            <person name="Ohkuma M."/>
            <person name="Hosokawa M."/>
            <person name="Miyashita K."/>
            <person name="Thompson F.L."/>
            <person name="Niwa A."/>
            <person name="Sawabe T."/>
            <person name="Sawabe T."/>
        </authorList>
    </citation>
    <scope>NUCLEOTIDE SEQUENCE [LARGE SCALE GENOMIC DNA]</scope>
    <source>
        <strain evidence="6">JCM19274</strain>
    </source>
</reference>
<dbReference type="AlphaFoldDB" id="A0A090WPI2"/>
<evidence type="ECO:0000313" key="6">
    <source>
        <dbReference type="Proteomes" id="UP000029643"/>
    </source>
</evidence>
<dbReference type="SUPFAM" id="SSF46785">
    <property type="entry name" value="Winged helix' DNA-binding domain"/>
    <property type="match status" value="1"/>
</dbReference>
<dbReference type="PIRSF" id="PIRSF006707">
    <property type="entry name" value="MJ1563"/>
    <property type="match status" value="1"/>
</dbReference>
<dbReference type="RefSeq" id="WP_042496648.1">
    <property type="nucleotide sequence ID" value="NZ_BBNU01000004.1"/>
</dbReference>
<evidence type="ECO:0000313" key="5">
    <source>
        <dbReference type="EMBL" id="GAL78911.1"/>
    </source>
</evidence>
<accession>A0A090WPI2</accession>
<name>A0A090WPI2_9FLAO</name>
<evidence type="ECO:0000256" key="2">
    <source>
        <dbReference type="ARBA" id="ARBA00023125"/>
    </source>
</evidence>
<dbReference type="PANTHER" id="PTHR38465">
    <property type="entry name" value="HTH-TYPE TRANSCRIPTIONAL REGULATOR MJ1563-RELATED"/>
    <property type="match status" value="1"/>
</dbReference>
<dbReference type="STRING" id="221126.SAMN04489722_103489"/>